<keyword evidence="3" id="KW-1185">Reference proteome</keyword>
<comment type="caution">
    <text evidence="2">The sequence shown here is derived from an EMBL/GenBank/DDBJ whole genome shotgun (WGS) entry which is preliminary data.</text>
</comment>
<keyword evidence="1" id="KW-0812">Transmembrane</keyword>
<name>A0ABV8KT00_9ACTN</name>
<proteinExistence type="predicted"/>
<keyword evidence="1" id="KW-0472">Membrane</keyword>
<evidence type="ECO:0000313" key="2">
    <source>
        <dbReference type="EMBL" id="MFC4109007.1"/>
    </source>
</evidence>
<evidence type="ECO:0000313" key="3">
    <source>
        <dbReference type="Proteomes" id="UP001595868"/>
    </source>
</evidence>
<dbReference type="RefSeq" id="WP_377549934.1">
    <property type="nucleotide sequence ID" value="NZ_JBHSBN010000020.1"/>
</dbReference>
<gene>
    <name evidence="2" type="ORF">ACFOX0_24140</name>
</gene>
<protein>
    <recommendedName>
        <fullName evidence="4">DUF4760 domain-containing protein</fullName>
    </recommendedName>
</protein>
<evidence type="ECO:0008006" key="4">
    <source>
        <dbReference type="Google" id="ProtNLM"/>
    </source>
</evidence>
<reference evidence="3" key="1">
    <citation type="journal article" date="2019" name="Int. J. Syst. Evol. Microbiol.">
        <title>The Global Catalogue of Microorganisms (GCM) 10K type strain sequencing project: providing services to taxonomists for standard genome sequencing and annotation.</title>
        <authorList>
            <consortium name="The Broad Institute Genomics Platform"/>
            <consortium name="The Broad Institute Genome Sequencing Center for Infectious Disease"/>
            <person name="Wu L."/>
            <person name="Ma J."/>
        </authorList>
    </citation>
    <scope>NUCLEOTIDE SEQUENCE [LARGE SCALE GENOMIC DNA]</scope>
    <source>
        <strain evidence="3">2902at01</strain>
    </source>
</reference>
<feature type="transmembrane region" description="Helical" evidence="1">
    <location>
        <begin position="6"/>
        <end position="29"/>
    </location>
</feature>
<sequence length="166" mass="18977">MSSNVTALVVAVVGVAGTLASAVIIQVLAMRSRWREIEIQDNQRREEREQALQSAQRAEVKTAIAGYLEAAQHLQSQLYAREYGRDFEDVALMVEQIWLAHAQVDILCSERLRLPLARHAQALNEVARHEERHEDWWNYILPYKRALMDAVRDELRWSDSATPTGA</sequence>
<accession>A0ABV8KT00</accession>
<dbReference type="Proteomes" id="UP001595868">
    <property type="component" value="Unassembled WGS sequence"/>
</dbReference>
<dbReference type="EMBL" id="JBHSBN010000020">
    <property type="protein sequence ID" value="MFC4109007.1"/>
    <property type="molecule type" value="Genomic_DNA"/>
</dbReference>
<evidence type="ECO:0000256" key="1">
    <source>
        <dbReference type="SAM" id="Phobius"/>
    </source>
</evidence>
<keyword evidence="1" id="KW-1133">Transmembrane helix</keyword>
<organism evidence="2 3">
    <name type="scientific">Micromonospora zhanjiangensis</name>
    <dbReference type="NCBI Taxonomy" id="1522057"/>
    <lineage>
        <taxon>Bacteria</taxon>
        <taxon>Bacillati</taxon>
        <taxon>Actinomycetota</taxon>
        <taxon>Actinomycetes</taxon>
        <taxon>Micromonosporales</taxon>
        <taxon>Micromonosporaceae</taxon>
        <taxon>Micromonospora</taxon>
    </lineage>
</organism>